<dbReference type="EMBL" id="AP019835">
    <property type="protein sequence ID" value="BBM50791.1"/>
    <property type="molecule type" value="Genomic_DNA"/>
</dbReference>
<dbReference type="Proteomes" id="UP000321501">
    <property type="component" value="Chromosome"/>
</dbReference>
<name>A0A134AR06_9FUSO</name>
<dbReference type="OrthoDB" id="2329681at2"/>
<gene>
    <name evidence="3" type="ORF">HMPREF3180_00153</name>
    <name evidence="2" type="ORF">JMUB3934_2103</name>
</gene>
<dbReference type="STRING" id="157687.HMPREF3180_00153"/>
<protein>
    <recommendedName>
        <fullName evidence="6">DUF2335 domain-containing protein</fullName>
    </recommendedName>
</protein>
<dbReference type="AlphaFoldDB" id="A0A134AR06"/>
<evidence type="ECO:0000313" key="5">
    <source>
        <dbReference type="Proteomes" id="UP000321501"/>
    </source>
</evidence>
<accession>A0A134AR06</accession>
<evidence type="ECO:0000313" key="4">
    <source>
        <dbReference type="Proteomes" id="UP000070483"/>
    </source>
</evidence>
<sequence>MVKRNKKQIAKAPKNHKTETQIQSVSIRSAPIPTYQELQGYENIEKGLASRIVAMAERQQKNRQKIEMQESQTFQRNQEKLVNGAIVSKILGQIIGGIAVLSAIIGGIYLLSIGKSLEGYTSMIGAIGMLAVSLGLRNKDKGNKEKE</sequence>
<keyword evidence="1" id="KW-1133">Transmembrane helix</keyword>
<evidence type="ECO:0000313" key="2">
    <source>
        <dbReference type="EMBL" id="BBM50791.1"/>
    </source>
</evidence>
<reference evidence="2 5" key="3">
    <citation type="submission" date="2019-07" db="EMBL/GenBank/DDBJ databases">
        <title>Complete Genome Sequence of Leptotrichia wadei Strain JMUB3934.</title>
        <authorList>
            <person name="Watanabe S."/>
            <person name="Cui L."/>
        </authorList>
    </citation>
    <scope>NUCLEOTIDE SEQUENCE [LARGE SCALE GENOMIC DNA]</scope>
    <source>
        <strain evidence="2 5">JMUB3934</strain>
    </source>
</reference>
<feature type="transmembrane region" description="Helical" evidence="1">
    <location>
        <begin position="90"/>
        <end position="111"/>
    </location>
</feature>
<keyword evidence="1" id="KW-0472">Membrane</keyword>
<reference evidence="4" key="2">
    <citation type="submission" date="2016-01" db="EMBL/GenBank/DDBJ databases">
        <authorList>
            <person name="Mitreva M."/>
            <person name="Pepin K.H."/>
            <person name="Mihindukulasuriya K.A."/>
            <person name="Fulton R."/>
            <person name="Fronick C."/>
            <person name="O'Laughlin M."/>
            <person name="Miner T."/>
            <person name="Herter B."/>
            <person name="Rosa B.A."/>
            <person name="Cordes M."/>
            <person name="Tomlinson C."/>
            <person name="Wollam A."/>
            <person name="Palsikar V.B."/>
            <person name="Mardis E.R."/>
            <person name="Wilson R.K."/>
        </authorList>
    </citation>
    <scope>NUCLEOTIDE SEQUENCE [LARGE SCALE GENOMIC DNA]</scope>
    <source>
        <strain evidence="4">KA00185</strain>
    </source>
</reference>
<keyword evidence="1" id="KW-0812">Transmembrane</keyword>
<feature type="transmembrane region" description="Helical" evidence="1">
    <location>
        <begin position="117"/>
        <end position="136"/>
    </location>
</feature>
<proteinExistence type="predicted"/>
<dbReference type="Proteomes" id="UP000070483">
    <property type="component" value="Unassembled WGS sequence"/>
</dbReference>
<evidence type="ECO:0000256" key="1">
    <source>
        <dbReference type="SAM" id="Phobius"/>
    </source>
</evidence>
<evidence type="ECO:0008006" key="6">
    <source>
        <dbReference type="Google" id="ProtNLM"/>
    </source>
</evidence>
<evidence type="ECO:0000313" key="3">
    <source>
        <dbReference type="EMBL" id="KXB70116.1"/>
    </source>
</evidence>
<keyword evidence="4" id="KW-1185">Reference proteome</keyword>
<dbReference type="PATRIC" id="fig|157687.3.peg.156"/>
<dbReference type="InterPro" id="IPR019284">
    <property type="entry name" value="RP532"/>
</dbReference>
<dbReference type="RefSeq" id="WP_060917238.1">
    <property type="nucleotide sequence ID" value="NZ_AP019835.1"/>
</dbReference>
<organism evidence="3 4">
    <name type="scientific">Leptotrichia wadei</name>
    <dbReference type="NCBI Taxonomy" id="157687"/>
    <lineage>
        <taxon>Bacteria</taxon>
        <taxon>Fusobacteriati</taxon>
        <taxon>Fusobacteriota</taxon>
        <taxon>Fusobacteriia</taxon>
        <taxon>Fusobacteriales</taxon>
        <taxon>Leptotrichiaceae</taxon>
        <taxon>Leptotrichia</taxon>
    </lineage>
</organism>
<reference evidence="3" key="1">
    <citation type="submission" date="2016-01" db="EMBL/GenBank/DDBJ databases">
        <authorList>
            <person name="Oliw E.H."/>
        </authorList>
    </citation>
    <scope>NUCLEOTIDE SEQUENCE [LARGE SCALE GENOMIC DNA]</scope>
    <source>
        <strain evidence="3">KA00185</strain>
    </source>
</reference>
<dbReference type="Pfam" id="PF10097">
    <property type="entry name" value="DUF2335"/>
    <property type="match status" value="1"/>
</dbReference>
<dbReference type="EMBL" id="LSDD01000006">
    <property type="protein sequence ID" value="KXB70116.1"/>
    <property type="molecule type" value="Genomic_DNA"/>
</dbReference>